<dbReference type="EMBL" id="UYRT01025555">
    <property type="protein sequence ID" value="VDK63840.1"/>
    <property type="molecule type" value="Genomic_DNA"/>
</dbReference>
<organism evidence="3">
    <name type="scientific">Gongylonema pulchrum</name>
    <dbReference type="NCBI Taxonomy" id="637853"/>
    <lineage>
        <taxon>Eukaryota</taxon>
        <taxon>Metazoa</taxon>
        <taxon>Ecdysozoa</taxon>
        <taxon>Nematoda</taxon>
        <taxon>Chromadorea</taxon>
        <taxon>Rhabditida</taxon>
        <taxon>Spirurina</taxon>
        <taxon>Spiruromorpha</taxon>
        <taxon>Spiruroidea</taxon>
        <taxon>Gongylonematidae</taxon>
        <taxon>Gongylonema</taxon>
    </lineage>
</organism>
<reference evidence="3" key="1">
    <citation type="submission" date="2016-06" db="UniProtKB">
        <authorList>
            <consortium name="WormBaseParasite"/>
        </authorList>
    </citation>
    <scope>IDENTIFICATION</scope>
</reference>
<accession>A0A183DIR4</accession>
<dbReference type="Proteomes" id="UP000271098">
    <property type="component" value="Unassembled WGS sequence"/>
</dbReference>
<keyword evidence="2" id="KW-1185">Reference proteome</keyword>
<protein>
    <submittedName>
        <fullName evidence="1 3">Uncharacterized protein</fullName>
    </submittedName>
</protein>
<dbReference type="AlphaFoldDB" id="A0A183DIR4"/>
<evidence type="ECO:0000313" key="2">
    <source>
        <dbReference type="Proteomes" id="UP000271098"/>
    </source>
</evidence>
<evidence type="ECO:0000313" key="1">
    <source>
        <dbReference type="EMBL" id="VDK63840.1"/>
    </source>
</evidence>
<name>A0A183DIR4_9BILA</name>
<proteinExistence type="predicted"/>
<evidence type="ECO:0000313" key="3">
    <source>
        <dbReference type="WBParaSite" id="GPUH_0000861501-mRNA-1"/>
    </source>
</evidence>
<sequence>MTVLNWCLLALEYSLKEENDRSTQALIRCACAYANSRFVRALLYIHERIGAGYSF</sequence>
<reference evidence="1 2" key="2">
    <citation type="submission" date="2018-11" db="EMBL/GenBank/DDBJ databases">
        <authorList>
            <consortium name="Pathogen Informatics"/>
        </authorList>
    </citation>
    <scope>NUCLEOTIDE SEQUENCE [LARGE SCALE GENOMIC DNA]</scope>
</reference>
<dbReference type="WBParaSite" id="GPUH_0000861501-mRNA-1">
    <property type="protein sequence ID" value="GPUH_0000861501-mRNA-1"/>
    <property type="gene ID" value="GPUH_0000861501"/>
</dbReference>
<gene>
    <name evidence="1" type="ORF">GPUH_LOCUS8606</name>
</gene>